<comment type="caution">
    <text evidence="1">The sequence shown here is derived from an EMBL/GenBank/DDBJ whole genome shotgun (WGS) entry which is preliminary data.</text>
</comment>
<protein>
    <recommendedName>
        <fullName evidence="3">Transposase</fullName>
    </recommendedName>
</protein>
<organism evidence="1 2">
    <name type="scientific">Anisodus tanguticus</name>
    <dbReference type="NCBI Taxonomy" id="243964"/>
    <lineage>
        <taxon>Eukaryota</taxon>
        <taxon>Viridiplantae</taxon>
        <taxon>Streptophyta</taxon>
        <taxon>Embryophyta</taxon>
        <taxon>Tracheophyta</taxon>
        <taxon>Spermatophyta</taxon>
        <taxon>Magnoliopsida</taxon>
        <taxon>eudicotyledons</taxon>
        <taxon>Gunneridae</taxon>
        <taxon>Pentapetalae</taxon>
        <taxon>asterids</taxon>
        <taxon>lamiids</taxon>
        <taxon>Solanales</taxon>
        <taxon>Solanaceae</taxon>
        <taxon>Solanoideae</taxon>
        <taxon>Hyoscyameae</taxon>
        <taxon>Anisodus</taxon>
    </lineage>
</organism>
<sequence>MILPEANHRYCVRHIEANWMKRWRSGEMKNLMWWSAWSTYEKDIDDLLRKLGDIDEDVVKDSINYPLQTWLKVMNMLTEHDERVKAWTADFSSHSMRLYSDYLRIVHSCMVHFNGDFGYEVVEGEIDT</sequence>
<evidence type="ECO:0000313" key="2">
    <source>
        <dbReference type="Proteomes" id="UP001291623"/>
    </source>
</evidence>
<gene>
    <name evidence="1" type="ORF">RND71_042443</name>
</gene>
<accession>A0AAE1QQN8</accession>
<dbReference type="EMBL" id="JAVYJV010000024">
    <property type="protein sequence ID" value="KAK4337956.1"/>
    <property type="molecule type" value="Genomic_DNA"/>
</dbReference>
<name>A0AAE1QQN8_9SOLA</name>
<evidence type="ECO:0008006" key="3">
    <source>
        <dbReference type="Google" id="ProtNLM"/>
    </source>
</evidence>
<dbReference type="Proteomes" id="UP001291623">
    <property type="component" value="Unassembled WGS sequence"/>
</dbReference>
<reference evidence="1" key="1">
    <citation type="submission" date="2023-12" db="EMBL/GenBank/DDBJ databases">
        <title>Genome assembly of Anisodus tanguticus.</title>
        <authorList>
            <person name="Wang Y.-J."/>
        </authorList>
    </citation>
    <scope>NUCLEOTIDE SEQUENCE</scope>
    <source>
        <strain evidence="1">KB-2021</strain>
        <tissue evidence="1">Leaf</tissue>
    </source>
</reference>
<evidence type="ECO:0000313" key="1">
    <source>
        <dbReference type="EMBL" id="KAK4337956.1"/>
    </source>
</evidence>
<dbReference type="AlphaFoldDB" id="A0AAE1QQN8"/>
<proteinExistence type="predicted"/>
<keyword evidence="2" id="KW-1185">Reference proteome</keyword>